<evidence type="ECO:0000313" key="2">
    <source>
        <dbReference type="Proteomes" id="UP000054018"/>
    </source>
</evidence>
<proteinExistence type="predicted"/>
<reference evidence="2" key="2">
    <citation type="submission" date="2015-01" db="EMBL/GenBank/DDBJ databases">
        <title>Evolutionary Origins and Diversification of the Mycorrhizal Mutualists.</title>
        <authorList>
            <consortium name="DOE Joint Genome Institute"/>
            <consortium name="Mycorrhizal Genomics Consortium"/>
            <person name="Kohler A."/>
            <person name="Kuo A."/>
            <person name="Nagy L.G."/>
            <person name="Floudas D."/>
            <person name="Copeland A."/>
            <person name="Barry K.W."/>
            <person name="Cichocki N."/>
            <person name="Veneault-Fourrey C."/>
            <person name="LaButti K."/>
            <person name="Lindquist E.A."/>
            <person name="Lipzen A."/>
            <person name="Lundell T."/>
            <person name="Morin E."/>
            <person name="Murat C."/>
            <person name="Riley R."/>
            <person name="Ohm R."/>
            <person name="Sun H."/>
            <person name="Tunlid A."/>
            <person name="Henrissat B."/>
            <person name="Grigoriev I.V."/>
            <person name="Hibbett D.S."/>
            <person name="Martin F."/>
        </authorList>
    </citation>
    <scope>NUCLEOTIDE SEQUENCE [LARGE SCALE GENOMIC DNA]</scope>
    <source>
        <strain evidence="2">441</strain>
    </source>
</reference>
<sequence>MIAYVPPSTRKGRRFPRHRLIPRTQTLTLLSGSGSYGERDGDGCRRVSVQRQVRWTSTANRNRTASRVSLSYSDCYIT</sequence>
<gene>
    <name evidence="1" type="ORF">PISMIDRAFT_674579</name>
</gene>
<evidence type="ECO:0000313" key="1">
    <source>
        <dbReference type="EMBL" id="KIK27674.1"/>
    </source>
</evidence>
<dbReference type="Proteomes" id="UP000054018">
    <property type="component" value="Unassembled WGS sequence"/>
</dbReference>
<protein>
    <submittedName>
        <fullName evidence="1">Uncharacterized protein</fullName>
    </submittedName>
</protein>
<dbReference type="EMBL" id="KN833695">
    <property type="protein sequence ID" value="KIK27674.1"/>
    <property type="molecule type" value="Genomic_DNA"/>
</dbReference>
<organism evidence="1 2">
    <name type="scientific">Pisolithus microcarpus 441</name>
    <dbReference type="NCBI Taxonomy" id="765257"/>
    <lineage>
        <taxon>Eukaryota</taxon>
        <taxon>Fungi</taxon>
        <taxon>Dikarya</taxon>
        <taxon>Basidiomycota</taxon>
        <taxon>Agaricomycotina</taxon>
        <taxon>Agaricomycetes</taxon>
        <taxon>Agaricomycetidae</taxon>
        <taxon>Boletales</taxon>
        <taxon>Sclerodermatineae</taxon>
        <taxon>Pisolithaceae</taxon>
        <taxon>Pisolithus</taxon>
    </lineage>
</organism>
<reference evidence="1 2" key="1">
    <citation type="submission" date="2014-04" db="EMBL/GenBank/DDBJ databases">
        <authorList>
            <consortium name="DOE Joint Genome Institute"/>
            <person name="Kuo A."/>
            <person name="Kohler A."/>
            <person name="Costa M.D."/>
            <person name="Nagy L.G."/>
            <person name="Floudas D."/>
            <person name="Copeland A."/>
            <person name="Barry K.W."/>
            <person name="Cichocki N."/>
            <person name="Veneault-Fourrey C."/>
            <person name="LaButti K."/>
            <person name="Lindquist E.A."/>
            <person name="Lipzen A."/>
            <person name="Lundell T."/>
            <person name="Morin E."/>
            <person name="Murat C."/>
            <person name="Sun H."/>
            <person name="Tunlid A."/>
            <person name="Henrissat B."/>
            <person name="Grigoriev I.V."/>
            <person name="Hibbett D.S."/>
            <person name="Martin F."/>
            <person name="Nordberg H.P."/>
            <person name="Cantor M.N."/>
            <person name="Hua S.X."/>
        </authorList>
    </citation>
    <scope>NUCLEOTIDE SEQUENCE [LARGE SCALE GENOMIC DNA]</scope>
    <source>
        <strain evidence="1 2">441</strain>
    </source>
</reference>
<dbReference type="AlphaFoldDB" id="A0A0C9ZNT0"/>
<keyword evidence="2" id="KW-1185">Reference proteome</keyword>
<dbReference type="HOGENOM" id="CLU_2622918_0_0_1"/>
<accession>A0A0C9ZNT0</accession>
<name>A0A0C9ZNT0_9AGAM</name>